<dbReference type="Gene3D" id="1.20.1070.10">
    <property type="entry name" value="Rhodopsin 7-helix transmembrane proteins"/>
    <property type="match status" value="1"/>
</dbReference>
<evidence type="ECO:0000256" key="1">
    <source>
        <dbReference type="ARBA" id="ARBA00004651"/>
    </source>
</evidence>
<evidence type="ECO:0000256" key="3">
    <source>
        <dbReference type="ARBA" id="ARBA00022500"/>
    </source>
</evidence>
<dbReference type="PANTHER" id="PTHR24225:SF56">
    <property type="entry name" value="C5A ANAPHYLATOXIN CHEMOTACTIC RECEPTOR 1"/>
    <property type="match status" value="1"/>
</dbReference>
<evidence type="ECO:0000256" key="5">
    <source>
        <dbReference type="ARBA" id="ARBA00022692"/>
    </source>
</evidence>
<comment type="similarity">
    <text evidence="12">Belongs to the chemokine-like receptor (CMKLR) family.</text>
</comment>
<keyword evidence="6 13" id="KW-1133">Transmembrane helix</keyword>
<dbReference type="STRING" id="52670.A0A2I4BS02"/>
<keyword evidence="7" id="KW-0297">G-protein coupled receptor</keyword>
<proteinExistence type="inferred from homology"/>
<dbReference type="KEGG" id="alim:106522175"/>
<dbReference type="FunFam" id="1.20.1070.10:FF:000034">
    <property type="entry name" value="G-protein coupled receptor 1"/>
    <property type="match status" value="1"/>
</dbReference>
<protein>
    <submittedName>
        <fullName evidence="16">C5a anaphylatoxin chemotactic receptor 1 isoform X1</fullName>
    </submittedName>
</protein>
<dbReference type="OrthoDB" id="9835842at2759"/>
<feature type="transmembrane region" description="Helical" evidence="13">
    <location>
        <begin position="36"/>
        <end position="61"/>
    </location>
</feature>
<evidence type="ECO:0000259" key="14">
    <source>
        <dbReference type="PROSITE" id="PS50262"/>
    </source>
</evidence>
<dbReference type="CTD" id="728"/>
<evidence type="ECO:0000256" key="12">
    <source>
        <dbReference type="ARBA" id="ARBA00025736"/>
    </source>
</evidence>
<dbReference type="GO" id="GO:0006954">
    <property type="term" value="P:inflammatory response"/>
    <property type="evidence" value="ECO:0007669"/>
    <property type="project" value="TreeGrafter"/>
</dbReference>
<dbReference type="SUPFAM" id="SSF81321">
    <property type="entry name" value="Family A G protein-coupled receptor-like"/>
    <property type="match status" value="1"/>
</dbReference>
<dbReference type="GO" id="GO:0004878">
    <property type="term" value="F:complement component C5a receptor activity"/>
    <property type="evidence" value="ECO:0007669"/>
    <property type="project" value="TreeGrafter"/>
</dbReference>
<dbReference type="PRINTS" id="PR00426">
    <property type="entry name" value="C5ANPHYLTXNR"/>
</dbReference>
<dbReference type="Pfam" id="PF00001">
    <property type="entry name" value="7tm_1"/>
    <property type="match status" value="1"/>
</dbReference>
<dbReference type="InterPro" id="IPR000276">
    <property type="entry name" value="GPCR_Rhodpsn"/>
</dbReference>
<dbReference type="InterPro" id="IPR017452">
    <property type="entry name" value="GPCR_Rhodpsn_7TM"/>
</dbReference>
<keyword evidence="15" id="KW-1185">Reference proteome</keyword>
<evidence type="ECO:0000256" key="2">
    <source>
        <dbReference type="ARBA" id="ARBA00022475"/>
    </source>
</evidence>
<evidence type="ECO:0000256" key="6">
    <source>
        <dbReference type="ARBA" id="ARBA00022989"/>
    </source>
</evidence>
<dbReference type="PANTHER" id="PTHR24225">
    <property type="entry name" value="CHEMOTACTIC RECEPTOR"/>
    <property type="match status" value="1"/>
</dbReference>
<dbReference type="Proteomes" id="UP000192220">
    <property type="component" value="Unplaced"/>
</dbReference>
<dbReference type="GO" id="GO:0006935">
    <property type="term" value="P:chemotaxis"/>
    <property type="evidence" value="ECO:0007669"/>
    <property type="project" value="UniProtKB-KW"/>
</dbReference>
<keyword evidence="10 16" id="KW-0675">Receptor</keyword>
<dbReference type="InterPro" id="IPR002234">
    <property type="entry name" value="Anphylx_rcpt_C3a/C5a1-2"/>
</dbReference>
<evidence type="ECO:0000256" key="13">
    <source>
        <dbReference type="SAM" id="Phobius"/>
    </source>
</evidence>
<evidence type="ECO:0000256" key="7">
    <source>
        <dbReference type="ARBA" id="ARBA00023040"/>
    </source>
</evidence>
<keyword evidence="9" id="KW-1015">Disulfide bond</keyword>
<evidence type="ECO:0000256" key="11">
    <source>
        <dbReference type="ARBA" id="ARBA00023224"/>
    </source>
</evidence>
<dbReference type="InParanoid" id="A0A2I4BS02"/>
<evidence type="ECO:0000313" key="15">
    <source>
        <dbReference type="Proteomes" id="UP000192220"/>
    </source>
</evidence>
<gene>
    <name evidence="16" type="primary">c5ar1</name>
</gene>
<keyword evidence="8 13" id="KW-0472">Membrane</keyword>
<evidence type="ECO:0000256" key="8">
    <source>
        <dbReference type="ARBA" id="ARBA00023136"/>
    </source>
</evidence>
<dbReference type="GO" id="GO:0007204">
    <property type="term" value="P:positive regulation of cytosolic calcium ion concentration"/>
    <property type="evidence" value="ECO:0007669"/>
    <property type="project" value="TreeGrafter"/>
</dbReference>
<accession>A0A2I4BS02</accession>
<feature type="transmembrane region" description="Helical" evidence="13">
    <location>
        <begin position="281"/>
        <end position="303"/>
    </location>
</feature>
<dbReference type="FunCoup" id="A0A2I4BS02">
    <property type="interactions" value="2"/>
</dbReference>
<feature type="transmembrane region" description="Helical" evidence="13">
    <location>
        <begin position="114"/>
        <end position="132"/>
    </location>
</feature>
<feature type="transmembrane region" description="Helical" evidence="13">
    <location>
        <begin position="73"/>
        <end position="94"/>
    </location>
</feature>
<evidence type="ECO:0000256" key="4">
    <source>
        <dbReference type="ARBA" id="ARBA00022553"/>
    </source>
</evidence>
<dbReference type="GO" id="GO:0004930">
    <property type="term" value="F:G protein-coupled receptor activity"/>
    <property type="evidence" value="ECO:0007669"/>
    <property type="project" value="UniProtKB-KW"/>
</dbReference>
<dbReference type="PRINTS" id="PR01104">
    <property type="entry name" value="ANPHYLATOXNR"/>
</dbReference>
<keyword evidence="5 13" id="KW-0812">Transmembrane</keyword>
<reference evidence="16" key="1">
    <citation type="submission" date="2025-08" db="UniProtKB">
        <authorList>
            <consortium name="RefSeq"/>
        </authorList>
    </citation>
    <scope>IDENTIFICATION</scope>
    <source>
        <strain evidence="16">Quisiro</strain>
        <tissue evidence="16">Liver</tissue>
    </source>
</reference>
<sequence>MNFTDYALPGWIEDPDNYSLPPDIFSKTLIPEIQPIQIVTLVLYGLVVLLGVPGNAVVLWVTGFCMTPSVTSIWFLNLALADLLCCLSLPLLMFPLAHDDHWHFGALACTLVKGLFYLVMYCSVLQLVLISLDRLMLVKKPIWCQNKRRPREAVFGCVAVWCLALLGSIPQFIYARHREAGDVKRECVTGYPKGLVWFIASFHFIMGFIIPFLVIVVCHLMVYNSTQRGISRGRPRSKRTMKVIMAVVLSFFLCWLPLHLMDFIRLITPLSSIHSPKVYTAQTLALCLAYFNSCLNPLIYVCMGRNFKDSFSRSVRNILHFITEEPYSRASVANSDTKSTSSGKETTKI</sequence>
<keyword evidence="2" id="KW-1003">Cell membrane</keyword>
<dbReference type="PRINTS" id="PR00237">
    <property type="entry name" value="GPCRRHODOPSN"/>
</dbReference>
<feature type="domain" description="G-protein coupled receptors family 1 profile" evidence="14">
    <location>
        <begin position="54"/>
        <end position="300"/>
    </location>
</feature>
<keyword evidence="4" id="KW-0597">Phosphoprotein</keyword>
<dbReference type="AlphaFoldDB" id="A0A2I4BS02"/>
<dbReference type="InterPro" id="IPR000826">
    <property type="entry name" value="Formyl_rcpt-rel"/>
</dbReference>
<dbReference type="RefSeq" id="XP_013870531.1">
    <property type="nucleotide sequence ID" value="XM_014015077.1"/>
</dbReference>
<evidence type="ECO:0000256" key="10">
    <source>
        <dbReference type="ARBA" id="ARBA00023170"/>
    </source>
</evidence>
<dbReference type="GO" id="GO:0007200">
    <property type="term" value="P:phospholipase C-activating G protein-coupled receptor signaling pathway"/>
    <property type="evidence" value="ECO:0007669"/>
    <property type="project" value="TreeGrafter"/>
</dbReference>
<feature type="transmembrane region" description="Helical" evidence="13">
    <location>
        <begin position="195"/>
        <end position="222"/>
    </location>
</feature>
<feature type="transmembrane region" description="Helical" evidence="13">
    <location>
        <begin position="243"/>
        <end position="261"/>
    </location>
</feature>
<feature type="transmembrane region" description="Helical" evidence="13">
    <location>
        <begin position="153"/>
        <end position="175"/>
    </location>
</feature>
<dbReference type="PROSITE" id="PS50262">
    <property type="entry name" value="G_PROTEIN_RECEP_F1_2"/>
    <property type="match status" value="1"/>
</dbReference>
<organism evidence="15 16">
    <name type="scientific">Austrofundulus limnaeus</name>
    <name type="common">Annual killifish</name>
    <dbReference type="NCBI Taxonomy" id="52670"/>
    <lineage>
        <taxon>Eukaryota</taxon>
        <taxon>Metazoa</taxon>
        <taxon>Chordata</taxon>
        <taxon>Craniata</taxon>
        <taxon>Vertebrata</taxon>
        <taxon>Euteleostomi</taxon>
        <taxon>Actinopterygii</taxon>
        <taxon>Neopterygii</taxon>
        <taxon>Teleostei</taxon>
        <taxon>Neoteleostei</taxon>
        <taxon>Acanthomorphata</taxon>
        <taxon>Ovalentaria</taxon>
        <taxon>Atherinomorphae</taxon>
        <taxon>Cyprinodontiformes</taxon>
        <taxon>Rivulidae</taxon>
        <taxon>Austrofundulus</taxon>
    </lineage>
</organism>
<dbReference type="GO" id="GO:0005886">
    <property type="term" value="C:plasma membrane"/>
    <property type="evidence" value="ECO:0007669"/>
    <property type="project" value="UniProtKB-SubCell"/>
</dbReference>
<comment type="subcellular location">
    <subcellularLocation>
        <location evidence="1">Cell membrane</location>
        <topology evidence="1">Multi-pass membrane protein</topology>
    </subcellularLocation>
</comment>
<name>A0A2I4BS02_AUSLI</name>
<evidence type="ECO:0000256" key="9">
    <source>
        <dbReference type="ARBA" id="ARBA00023157"/>
    </source>
</evidence>
<keyword evidence="11" id="KW-0807">Transducer</keyword>
<evidence type="ECO:0000313" key="16">
    <source>
        <dbReference type="RefSeq" id="XP_013870531.1"/>
    </source>
</evidence>
<keyword evidence="3" id="KW-0145">Chemotaxis</keyword>